<dbReference type="AlphaFoldDB" id="A0A9J7AVC3"/>
<accession>A0A9J7AVC3</accession>
<sequence>MSRRRITRHQLSVDDIATLYDTLLESQKKRYYRRWKVETPVLDARRKRDVVQDDVRLKRLEDRAEGIEFALRFDDLTYRQRKEMEQMARNLRLAAQGMKKILAKS</sequence>
<proteinExistence type="predicted"/>
<evidence type="ECO:0000313" key="1">
    <source>
        <dbReference type="EMBL" id="UUX49365.1"/>
    </source>
</evidence>
<dbReference type="EMBL" id="CP102480">
    <property type="protein sequence ID" value="UUX49365.1"/>
    <property type="molecule type" value="Genomic_DNA"/>
</dbReference>
<organism evidence="1 2">
    <name type="scientific">Nisaea acidiphila</name>
    <dbReference type="NCBI Taxonomy" id="1862145"/>
    <lineage>
        <taxon>Bacteria</taxon>
        <taxon>Pseudomonadati</taxon>
        <taxon>Pseudomonadota</taxon>
        <taxon>Alphaproteobacteria</taxon>
        <taxon>Rhodospirillales</taxon>
        <taxon>Thalassobaculaceae</taxon>
        <taxon>Nisaea</taxon>
    </lineage>
</organism>
<reference evidence="1" key="1">
    <citation type="submission" date="2022-08" db="EMBL/GenBank/DDBJ databases">
        <title>Nisaea acidiphila sp. nov., isolated from a marine algal debris and emended description of the genus Nisaea Urios et al. 2008.</title>
        <authorList>
            <person name="Kwon K."/>
        </authorList>
    </citation>
    <scope>NUCLEOTIDE SEQUENCE</scope>
    <source>
        <strain evidence="1">MEBiC11861</strain>
    </source>
</reference>
<evidence type="ECO:0000313" key="2">
    <source>
        <dbReference type="Proteomes" id="UP001060336"/>
    </source>
</evidence>
<gene>
    <name evidence="1" type="ORF">NUH88_18435</name>
</gene>
<name>A0A9J7AVC3_9PROT</name>
<protein>
    <submittedName>
        <fullName evidence="1">Uncharacterized protein</fullName>
    </submittedName>
</protein>
<dbReference type="KEGG" id="naci:NUH88_18435"/>
<dbReference type="RefSeq" id="WP_257767962.1">
    <property type="nucleotide sequence ID" value="NZ_CP102480.1"/>
</dbReference>
<dbReference type="Proteomes" id="UP001060336">
    <property type="component" value="Chromosome"/>
</dbReference>
<keyword evidence="2" id="KW-1185">Reference proteome</keyword>